<evidence type="ECO:0000256" key="4">
    <source>
        <dbReference type="ARBA" id="ARBA00016625"/>
    </source>
</evidence>
<keyword evidence="7" id="KW-0548">Nucleotidyltransferase</keyword>
<dbReference type="GO" id="GO:0003899">
    <property type="term" value="F:DNA-directed RNA polymerase activity"/>
    <property type="evidence" value="ECO:0007669"/>
    <property type="project" value="UniProtKB-EC"/>
</dbReference>
<reference evidence="17 18" key="1">
    <citation type="journal article" date="2018" name="PLoS Genet.">
        <title>Population sequencing reveals clonal diversity and ancestral inbreeding in the grapevine cultivar Chardonnay.</title>
        <authorList>
            <person name="Roach M.J."/>
            <person name="Johnson D.L."/>
            <person name="Bohlmann J."/>
            <person name="van Vuuren H.J."/>
            <person name="Jones S.J."/>
            <person name="Pretorius I.S."/>
            <person name="Schmidt S.A."/>
            <person name="Borneman A.R."/>
        </authorList>
    </citation>
    <scope>NUCLEOTIDE SEQUENCE [LARGE SCALE GENOMIC DNA]</scope>
    <source>
        <strain evidence="18">cv. Chardonnay</strain>
        <tissue evidence="17">Leaf</tissue>
    </source>
</reference>
<dbReference type="AlphaFoldDB" id="A0A438EV97"/>
<accession>A0A438EV97</accession>
<keyword evidence="10" id="KW-0460">Magnesium</keyword>
<dbReference type="GO" id="GO:0003677">
    <property type="term" value="F:DNA binding"/>
    <property type="evidence" value="ECO:0007669"/>
    <property type="project" value="UniProtKB-KW"/>
</dbReference>
<name>A0A438EV97_VITVI</name>
<evidence type="ECO:0000313" key="18">
    <source>
        <dbReference type="Proteomes" id="UP000288805"/>
    </source>
</evidence>
<keyword evidence="9" id="KW-0862">Zinc</keyword>
<dbReference type="InterPro" id="IPR044893">
    <property type="entry name" value="RNA_pol_Rpb1_clamp_domain"/>
</dbReference>
<protein>
    <recommendedName>
        <fullName evidence="4">DNA-directed RNA polymerase II subunit RPB1</fullName>
        <ecNumber evidence="3">2.7.7.6</ecNumber>
    </recommendedName>
    <alternativeName>
        <fullName evidence="14">DNA-directed RNA polymerase II subunit rpb1</fullName>
    </alternativeName>
</protein>
<dbReference type="EC" id="2.7.7.6" evidence="3"/>
<keyword evidence="8" id="KW-0479">Metal-binding</keyword>
<evidence type="ECO:0000256" key="9">
    <source>
        <dbReference type="ARBA" id="ARBA00022833"/>
    </source>
</evidence>
<evidence type="ECO:0000256" key="10">
    <source>
        <dbReference type="ARBA" id="ARBA00022842"/>
    </source>
</evidence>
<keyword evidence="6" id="KW-0808">Transferase</keyword>
<keyword evidence="12" id="KW-0804">Transcription</keyword>
<evidence type="ECO:0000256" key="15">
    <source>
        <dbReference type="SAM" id="MobiDB-lite"/>
    </source>
</evidence>
<comment type="catalytic activity">
    <reaction evidence="13">
        <text>RNA(n) + a ribonucleoside 5'-triphosphate = RNA(n+1) + diphosphate</text>
        <dbReference type="Rhea" id="RHEA:21248"/>
        <dbReference type="Rhea" id="RHEA-COMP:14527"/>
        <dbReference type="Rhea" id="RHEA-COMP:17342"/>
        <dbReference type="ChEBI" id="CHEBI:33019"/>
        <dbReference type="ChEBI" id="CHEBI:61557"/>
        <dbReference type="ChEBI" id="CHEBI:140395"/>
        <dbReference type="EC" id="2.7.7.6"/>
    </reaction>
</comment>
<evidence type="ECO:0000256" key="14">
    <source>
        <dbReference type="ARBA" id="ARBA00073930"/>
    </source>
</evidence>
<evidence type="ECO:0000256" key="12">
    <source>
        <dbReference type="ARBA" id="ARBA00023163"/>
    </source>
</evidence>
<dbReference type="Proteomes" id="UP000288805">
    <property type="component" value="Unassembled WGS sequence"/>
</dbReference>
<evidence type="ECO:0000256" key="6">
    <source>
        <dbReference type="ARBA" id="ARBA00022679"/>
    </source>
</evidence>
<evidence type="ECO:0000256" key="11">
    <source>
        <dbReference type="ARBA" id="ARBA00023125"/>
    </source>
</evidence>
<evidence type="ECO:0000256" key="13">
    <source>
        <dbReference type="ARBA" id="ARBA00048552"/>
    </source>
</evidence>
<sequence>MDMRFPYSPAEFAKVRAVQFGVFSPDEIVIFLHPNCSLQDSHFLFSSSFFFSSLSPGFLDFVYVREIDQSETMKRGKPKRGGLADPRLGTMDKTQKCDTCMGSMAACPGHFGHLELAKPMFHTGFMRTVLTVLRCVCFSCSRILSDEVLPTLNFFQGFNYDVWNVGEDPKFKQALLIRNPKNRLPKIWDACKNKTKCEGGEEFEVRAQNPEESSGRRSGGGCGAQQPKLSVDGMKIIAEFKAQKKRDDPEQLPEPVLGVLKSISDEDCLLLGLNPKYARPD</sequence>
<dbReference type="EMBL" id="QGNW01001179">
    <property type="protein sequence ID" value="RVW51613.1"/>
    <property type="molecule type" value="Genomic_DNA"/>
</dbReference>
<dbReference type="GO" id="GO:0046872">
    <property type="term" value="F:metal ion binding"/>
    <property type="evidence" value="ECO:0007669"/>
    <property type="project" value="UniProtKB-KW"/>
</dbReference>
<dbReference type="GO" id="GO:0006351">
    <property type="term" value="P:DNA-templated transcription"/>
    <property type="evidence" value="ECO:0007669"/>
    <property type="project" value="InterPro"/>
</dbReference>
<evidence type="ECO:0000256" key="8">
    <source>
        <dbReference type="ARBA" id="ARBA00022723"/>
    </source>
</evidence>
<keyword evidence="11" id="KW-0238">DNA-binding</keyword>
<dbReference type="Pfam" id="PF04997">
    <property type="entry name" value="RNA_pol_Rpb1_1"/>
    <property type="match status" value="1"/>
</dbReference>
<comment type="subcellular location">
    <subcellularLocation>
        <location evidence="1">Nucleus</location>
    </subcellularLocation>
</comment>
<feature type="domain" description="RNA polymerase Rpb1" evidence="16">
    <location>
        <begin position="64"/>
        <end position="281"/>
    </location>
</feature>
<organism evidence="17 18">
    <name type="scientific">Vitis vinifera</name>
    <name type="common">Grape</name>
    <dbReference type="NCBI Taxonomy" id="29760"/>
    <lineage>
        <taxon>Eukaryota</taxon>
        <taxon>Viridiplantae</taxon>
        <taxon>Streptophyta</taxon>
        <taxon>Embryophyta</taxon>
        <taxon>Tracheophyta</taxon>
        <taxon>Spermatophyta</taxon>
        <taxon>Magnoliopsida</taxon>
        <taxon>eudicotyledons</taxon>
        <taxon>Gunneridae</taxon>
        <taxon>Pentapetalae</taxon>
        <taxon>rosids</taxon>
        <taxon>Vitales</taxon>
        <taxon>Vitaceae</taxon>
        <taxon>Viteae</taxon>
        <taxon>Vitis</taxon>
    </lineage>
</organism>
<dbReference type="GO" id="GO:0000428">
    <property type="term" value="C:DNA-directed RNA polymerase complex"/>
    <property type="evidence" value="ECO:0007669"/>
    <property type="project" value="UniProtKB-KW"/>
</dbReference>
<dbReference type="PANTHER" id="PTHR19376">
    <property type="entry name" value="DNA-DIRECTED RNA POLYMERASE"/>
    <property type="match status" value="1"/>
</dbReference>
<evidence type="ECO:0000256" key="7">
    <source>
        <dbReference type="ARBA" id="ARBA00022695"/>
    </source>
</evidence>
<dbReference type="InterPro" id="IPR007080">
    <property type="entry name" value="RNA_pol_Rpb1_1"/>
</dbReference>
<dbReference type="FunFam" id="4.10.860.120:FF:000003">
    <property type="entry name" value="DNA-directed RNA polymerase subunit"/>
    <property type="match status" value="1"/>
</dbReference>
<dbReference type="InterPro" id="IPR045867">
    <property type="entry name" value="DNA-dir_RpoC_beta_prime"/>
</dbReference>
<evidence type="ECO:0000256" key="3">
    <source>
        <dbReference type="ARBA" id="ARBA00012418"/>
    </source>
</evidence>
<dbReference type="GO" id="GO:0005634">
    <property type="term" value="C:nucleus"/>
    <property type="evidence" value="ECO:0007669"/>
    <property type="project" value="UniProtKB-SubCell"/>
</dbReference>
<gene>
    <name evidence="17" type="primary">NRPB1_7</name>
    <name evidence="17" type="ORF">CK203_066602</name>
</gene>
<dbReference type="PANTHER" id="PTHR19376:SF37">
    <property type="entry name" value="DNA-DIRECTED RNA POLYMERASE II SUBUNIT RPB1"/>
    <property type="match status" value="1"/>
</dbReference>
<comment type="caution">
    <text evidence="17">The sequence shown here is derived from an EMBL/GenBank/DDBJ whole genome shotgun (WGS) entry which is preliminary data.</text>
</comment>
<evidence type="ECO:0000256" key="5">
    <source>
        <dbReference type="ARBA" id="ARBA00022478"/>
    </source>
</evidence>
<keyword evidence="5 17" id="KW-0240">DNA-directed RNA polymerase</keyword>
<feature type="region of interest" description="Disordered" evidence="15">
    <location>
        <begin position="205"/>
        <end position="230"/>
    </location>
</feature>
<dbReference type="SUPFAM" id="SSF64484">
    <property type="entry name" value="beta and beta-prime subunits of DNA dependent RNA-polymerase"/>
    <property type="match status" value="1"/>
</dbReference>
<evidence type="ECO:0000259" key="16">
    <source>
        <dbReference type="Pfam" id="PF04997"/>
    </source>
</evidence>
<evidence type="ECO:0000313" key="17">
    <source>
        <dbReference type="EMBL" id="RVW51613.1"/>
    </source>
</evidence>
<comment type="similarity">
    <text evidence="2">Belongs to the RNA polymerase beta' chain family.</text>
</comment>
<evidence type="ECO:0000256" key="2">
    <source>
        <dbReference type="ARBA" id="ARBA00006460"/>
    </source>
</evidence>
<dbReference type="Gene3D" id="4.10.860.120">
    <property type="entry name" value="RNA polymerase II, clamp domain"/>
    <property type="match status" value="1"/>
</dbReference>
<proteinExistence type="inferred from homology"/>
<evidence type="ECO:0000256" key="1">
    <source>
        <dbReference type="ARBA" id="ARBA00004123"/>
    </source>
</evidence>